<proteinExistence type="inferred from homology"/>
<dbReference type="InterPro" id="IPR006158">
    <property type="entry name" value="Cobalamin-bd"/>
</dbReference>
<dbReference type="Gene3D" id="3.40.50.280">
    <property type="entry name" value="Cobalamin-binding domain"/>
    <property type="match status" value="1"/>
</dbReference>
<dbReference type="InterPro" id="IPR036724">
    <property type="entry name" value="Cobalamin-bd_sf"/>
</dbReference>
<evidence type="ECO:0000259" key="4">
    <source>
        <dbReference type="PROSITE" id="PS51332"/>
    </source>
</evidence>
<dbReference type="PROSITE" id="PS51337">
    <property type="entry name" value="B12_BINDING_NTER"/>
    <property type="match status" value="1"/>
</dbReference>
<keyword evidence="7" id="KW-1185">Reference proteome</keyword>
<dbReference type="STRING" id="471855.Shel_19540"/>
<organism evidence="6 7">
    <name type="scientific">Slackia heliotrinireducens (strain ATCC 29202 / DSM 20476 / NCTC 11029 / RHS 1)</name>
    <name type="common">Peptococcus heliotrinreducens</name>
    <dbReference type="NCBI Taxonomy" id="471855"/>
    <lineage>
        <taxon>Bacteria</taxon>
        <taxon>Bacillati</taxon>
        <taxon>Actinomycetota</taxon>
        <taxon>Coriobacteriia</taxon>
        <taxon>Eggerthellales</taxon>
        <taxon>Eggerthellaceae</taxon>
        <taxon>Slackia</taxon>
    </lineage>
</organism>
<dbReference type="InterPro" id="IPR050554">
    <property type="entry name" value="Met_Synthase/Corrinoid"/>
</dbReference>
<dbReference type="GO" id="GO:0046653">
    <property type="term" value="P:tetrahydrofolate metabolic process"/>
    <property type="evidence" value="ECO:0007669"/>
    <property type="project" value="TreeGrafter"/>
</dbReference>
<dbReference type="CDD" id="cd02070">
    <property type="entry name" value="corrinoid_protein_B12-BD"/>
    <property type="match status" value="1"/>
</dbReference>
<dbReference type="FunFam" id="3.40.50.280:FF:000003">
    <property type="entry name" value="Dimethylamine methyltransferase corrinoid protein"/>
    <property type="match status" value="1"/>
</dbReference>
<dbReference type="SMART" id="SM01018">
    <property type="entry name" value="B12-binding_2"/>
    <property type="match status" value="1"/>
</dbReference>
<feature type="domain" description="B12-binding N-terminal" evidence="5">
    <location>
        <begin position="1"/>
        <end position="94"/>
    </location>
</feature>
<dbReference type="GO" id="GO:0031419">
    <property type="term" value="F:cobalamin binding"/>
    <property type="evidence" value="ECO:0007669"/>
    <property type="project" value="InterPro"/>
</dbReference>
<dbReference type="KEGG" id="shi:Shel_19540"/>
<dbReference type="GO" id="GO:0008705">
    <property type="term" value="F:methionine synthase activity"/>
    <property type="evidence" value="ECO:0007669"/>
    <property type="project" value="TreeGrafter"/>
</dbReference>
<dbReference type="RefSeq" id="WP_012799071.1">
    <property type="nucleotide sequence ID" value="NC_013165.1"/>
</dbReference>
<dbReference type="Pfam" id="PF02310">
    <property type="entry name" value="B12-binding"/>
    <property type="match status" value="1"/>
</dbReference>
<dbReference type="GO" id="GO:0050667">
    <property type="term" value="P:homocysteine metabolic process"/>
    <property type="evidence" value="ECO:0007669"/>
    <property type="project" value="TreeGrafter"/>
</dbReference>
<evidence type="ECO:0000313" key="6">
    <source>
        <dbReference type="EMBL" id="ACV22969.1"/>
    </source>
</evidence>
<dbReference type="Pfam" id="PF02607">
    <property type="entry name" value="B12-binding_2"/>
    <property type="match status" value="1"/>
</dbReference>
<dbReference type="eggNOG" id="COG5012">
    <property type="taxonomic scope" value="Bacteria"/>
</dbReference>
<evidence type="ECO:0000256" key="3">
    <source>
        <dbReference type="ARBA" id="ARBA00023285"/>
    </source>
</evidence>
<reference evidence="6 7" key="1">
    <citation type="journal article" date="2009" name="Stand. Genomic Sci.">
        <title>Complete genome sequence of Slackia heliotrinireducens type strain (RHS 1).</title>
        <authorList>
            <person name="Pukall R."/>
            <person name="Lapidus A."/>
            <person name="Nolan M."/>
            <person name="Copeland A."/>
            <person name="Glavina Del Rio T."/>
            <person name="Lucas S."/>
            <person name="Chen F."/>
            <person name="Tice H."/>
            <person name="Cheng J.F."/>
            <person name="Chertkov O."/>
            <person name="Bruce D."/>
            <person name="Goodwin L."/>
            <person name="Kuske C."/>
            <person name="Brettin T."/>
            <person name="Detter J.C."/>
            <person name="Han C."/>
            <person name="Pitluck S."/>
            <person name="Pati A."/>
            <person name="Mavrommatis K."/>
            <person name="Ivanova N."/>
            <person name="Ovchinnikova G."/>
            <person name="Chen A."/>
            <person name="Palaniappan K."/>
            <person name="Schneider S."/>
            <person name="Rohde M."/>
            <person name="Chain P."/>
            <person name="D'haeseleer P."/>
            <person name="Goker M."/>
            <person name="Bristow J."/>
            <person name="Eisen J.A."/>
            <person name="Markowitz V."/>
            <person name="Kyrpides N.C."/>
            <person name="Klenk H.P."/>
            <person name="Hugenholtz P."/>
        </authorList>
    </citation>
    <scope>NUCLEOTIDE SEQUENCE [LARGE SCALE GENOMIC DNA]</scope>
    <source>
        <strain evidence="7">ATCC 29202 / DSM 20476 / NCTC 11029 / RHS 1</strain>
    </source>
</reference>
<evidence type="ECO:0000256" key="1">
    <source>
        <dbReference type="ARBA" id="ARBA00010854"/>
    </source>
</evidence>
<dbReference type="PANTHER" id="PTHR45833">
    <property type="entry name" value="METHIONINE SYNTHASE"/>
    <property type="match status" value="1"/>
</dbReference>
<dbReference type="Gene3D" id="1.10.1240.10">
    <property type="entry name" value="Methionine synthase domain"/>
    <property type="match status" value="1"/>
</dbReference>
<keyword evidence="2" id="KW-0479">Metal-binding</keyword>
<dbReference type="InterPro" id="IPR036594">
    <property type="entry name" value="Meth_synthase_dom"/>
</dbReference>
<accession>C7N7T4</accession>
<keyword evidence="3" id="KW-0170">Cobalt</keyword>
<comment type="similarity">
    <text evidence="1">Belongs to the methylamine corrinoid protein family.</text>
</comment>
<dbReference type="Proteomes" id="UP000002026">
    <property type="component" value="Chromosome"/>
</dbReference>
<dbReference type="SUPFAM" id="SSF52242">
    <property type="entry name" value="Cobalamin (vitamin B12)-binding domain"/>
    <property type="match status" value="1"/>
</dbReference>
<protein>
    <submittedName>
        <fullName evidence="6">Predicted cobalamin binding protein</fullName>
    </submittedName>
</protein>
<dbReference type="HOGENOM" id="CLU_082102_1_0_11"/>
<dbReference type="EMBL" id="CP001684">
    <property type="protein sequence ID" value="ACV22969.1"/>
    <property type="molecule type" value="Genomic_DNA"/>
</dbReference>
<evidence type="ECO:0000256" key="2">
    <source>
        <dbReference type="ARBA" id="ARBA00022723"/>
    </source>
</evidence>
<name>C7N7T4_SLAHD</name>
<dbReference type="InterPro" id="IPR003759">
    <property type="entry name" value="Cbl-bd_cap"/>
</dbReference>
<gene>
    <name evidence="6" type="ordered locus">Shel_19540</name>
</gene>
<dbReference type="PROSITE" id="PS51332">
    <property type="entry name" value="B12_BINDING"/>
    <property type="match status" value="1"/>
</dbReference>
<evidence type="ECO:0000313" key="7">
    <source>
        <dbReference type="Proteomes" id="UP000002026"/>
    </source>
</evidence>
<dbReference type="PANTHER" id="PTHR45833:SF1">
    <property type="entry name" value="METHIONINE SYNTHASE"/>
    <property type="match status" value="1"/>
</dbReference>
<dbReference type="GO" id="GO:0046872">
    <property type="term" value="F:metal ion binding"/>
    <property type="evidence" value="ECO:0007669"/>
    <property type="project" value="UniProtKB-KW"/>
</dbReference>
<dbReference type="SUPFAM" id="SSF47644">
    <property type="entry name" value="Methionine synthase domain"/>
    <property type="match status" value="1"/>
</dbReference>
<evidence type="ECO:0000259" key="5">
    <source>
        <dbReference type="PROSITE" id="PS51337"/>
    </source>
</evidence>
<feature type="domain" description="B12-binding" evidence="4">
    <location>
        <begin position="95"/>
        <end position="219"/>
    </location>
</feature>
<sequence length="219" mass="23999">MVAASKEELIQKMYDCVVEMEDEEVVDVCNEYLEAGYDAYDGIMEGLVAGMNRASELYDEEEYFVTDVLLCSDALYAGLDVLRPHLKSEEADGQRKKVVIGVVEGDTHDIGKNLVKIMLETAGFEIYDLGRDVPLDDFVTKAKEVDADIIAMSTLMTTTMGGMGEVVKKLEEAGIRDKVKVMVGGSPVSRRFADEIGAEGYSRNAVEAVKMAKELVGMA</sequence>
<dbReference type="GO" id="GO:0005829">
    <property type="term" value="C:cytosol"/>
    <property type="evidence" value="ECO:0007669"/>
    <property type="project" value="TreeGrafter"/>
</dbReference>
<dbReference type="AlphaFoldDB" id="C7N7T4"/>